<feature type="region of interest" description="Disordered" evidence="1">
    <location>
        <begin position="32"/>
        <end position="61"/>
    </location>
</feature>
<evidence type="ECO:0000313" key="3">
    <source>
        <dbReference type="Proteomes" id="UP001152795"/>
    </source>
</evidence>
<evidence type="ECO:0000313" key="2">
    <source>
        <dbReference type="EMBL" id="CAB4008833.1"/>
    </source>
</evidence>
<gene>
    <name evidence="2" type="ORF">PACLA_8A022232</name>
</gene>
<organism evidence="2 3">
    <name type="scientific">Paramuricea clavata</name>
    <name type="common">Red gorgonian</name>
    <name type="synonym">Violescent sea-whip</name>
    <dbReference type="NCBI Taxonomy" id="317549"/>
    <lineage>
        <taxon>Eukaryota</taxon>
        <taxon>Metazoa</taxon>
        <taxon>Cnidaria</taxon>
        <taxon>Anthozoa</taxon>
        <taxon>Octocorallia</taxon>
        <taxon>Malacalcyonacea</taxon>
        <taxon>Plexauridae</taxon>
        <taxon>Paramuricea</taxon>
    </lineage>
</organism>
<dbReference type="EMBL" id="CACRXK020006243">
    <property type="protein sequence ID" value="CAB4008833.1"/>
    <property type="molecule type" value="Genomic_DNA"/>
</dbReference>
<evidence type="ECO:0000256" key="1">
    <source>
        <dbReference type="SAM" id="MobiDB-lite"/>
    </source>
</evidence>
<dbReference type="Proteomes" id="UP001152795">
    <property type="component" value="Unassembled WGS sequence"/>
</dbReference>
<accession>A0A7D9EFJ9</accession>
<keyword evidence="3" id="KW-1185">Reference proteome</keyword>
<proteinExistence type="predicted"/>
<name>A0A7D9EFJ9_PARCT</name>
<comment type="caution">
    <text evidence="2">The sequence shown here is derived from an EMBL/GenBank/DDBJ whole genome shotgun (WGS) entry which is preliminary data.</text>
</comment>
<feature type="compositionally biased region" description="Basic and acidic residues" evidence="1">
    <location>
        <begin position="49"/>
        <end position="59"/>
    </location>
</feature>
<dbReference type="AlphaFoldDB" id="A0A7D9EFJ9"/>
<reference evidence="2" key="1">
    <citation type="submission" date="2020-04" db="EMBL/GenBank/DDBJ databases">
        <authorList>
            <person name="Alioto T."/>
            <person name="Alioto T."/>
            <person name="Gomez Garrido J."/>
        </authorList>
    </citation>
    <scope>NUCLEOTIDE SEQUENCE</scope>
    <source>
        <strain evidence="2">A484AB</strain>
    </source>
</reference>
<protein>
    <submittedName>
        <fullName evidence="2">Uncharacterized protein</fullName>
    </submittedName>
</protein>
<feature type="compositionally biased region" description="Acidic residues" evidence="1">
    <location>
        <begin position="36"/>
        <end position="48"/>
    </location>
</feature>
<sequence>MDIVKDVEGNGNEIDPVDAGIDIIKSTESSIKESIAESDEFSSEEDIETGDRTRNRFPEEPTDMQVTNDMINTDANTIMSDESMTEECQSTSMPY</sequence>